<evidence type="ECO:0000313" key="2">
    <source>
        <dbReference type="Proteomes" id="UP000186894"/>
    </source>
</evidence>
<comment type="caution">
    <text evidence="1">The sequence shown here is derived from an EMBL/GenBank/DDBJ whole genome shotgun (WGS) entry which is preliminary data.</text>
</comment>
<dbReference type="EMBL" id="MKIM01000024">
    <property type="protein sequence ID" value="OLP45717.1"/>
    <property type="molecule type" value="Genomic_DNA"/>
</dbReference>
<dbReference type="OrthoDB" id="8099442at2"/>
<dbReference type="RefSeq" id="WP_075638726.1">
    <property type="nucleotide sequence ID" value="NZ_MKIM01000024.1"/>
</dbReference>
<evidence type="ECO:0000313" key="1">
    <source>
        <dbReference type="EMBL" id="OLP45717.1"/>
    </source>
</evidence>
<keyword evidence="2" id="KW-1185">Reference proteome</keyword>
<dbReference type="Proteomes" id="UP000186894">
    <property type="component" value="Unassembled WGS sequence"/>
</dbReference>
<proteinExistence type="predicted"/>
<protein>
    <submittedName>
        <fullName evidence="1">Uncharacterized protein</fullName>
    </submittedName>
</protein>
<organism evidence="1 2">
    <name type="scientific">Rhizobium oryziradicis</name>
    <dbReference type="NCBI Taxonomy" id="1867956"/>
    <lineage>
        <taxon>Bacteria</taxon>
        <taxon>Pseudomonadati</taxon>
        <taxon>Pseudomonadota</taxon>
        <taxon>Alphaproteobacteria</taxon>
        <taxon>Hyphomicrobiales</taxon>
        <taxon>Rhizobiaceae</taxon>
        <taxon>Rhizobium/Agrobacterium group</taxon>
        <taxon>Rhizobium</taxon>
    </lineage>
</organism>
<dbReference type="AlphaFoldDB" id="A0A1Q8ZUQ8"/>
<sequence length="393" mass="42330">MKIINKSSAFASAARPFYEEHAIGDDLKMRLEDEAKLLIGAQRRSTEEAFESGERLDRVALLLPEGTVEKWAVECCGYTSRHIRTMRAVARNLNAYKQILVDLAVGPTVLGKLSAATPEQVEQAIGFAGMHGRLRVQDVTAIIAGSKSDVDENPDRDPYDLGGLDGLKAIIAIKVRDGLKSFVAHIEEILTHVADALPKNNIVKKTLAQQIALTARLAHRELESLAEFVTPNPRAAYVIDATRLPAGSRWAAVSGLLYKMGSDTSWPDKAELRTWLKTEVVPTLEWVTSKKPLPTFPNAKTSNLAVPTAEALVVETPEGPAPEAAGAPSIEDAVTSMAAAFGIVATVDLSMPEKKGEESIPTLTEALAKTDKRVQRPAFLAKAKPTSPPSATA</sequence>
<accession>A0A1Q8ZUQ8</accession>
<gene>
    <name evidence="1" type="ORF">BJF95_11345</name>
</gene>
<reference evidence="1 2" key="1">
    <citation type="submission" date="2016-09" db="EMBL/GenBank/DDBJ databases">
        <title>Rhizobium oryziradicis sp. nov., isolated from the root of rice.</title>
        <authorList>
            <person name="Zhao J."/>
            <person name="Zhang X."/>
        </authorList>
    </citation>
    <scope>NUCLEOTIDE SEQUENCE [LARGE SCALE GENOMIC DNA]</scope>
    <source>
        <strain evidence="1 2">N19</strain>
    </source>
</reference>
<dbReference type="STRING" id="1867956.BJF95_11345"/>
<name>A0A1Q8ZUQ8_9HYPH</name>